<dbReference type="SUPFAM" id="SSF56801">
    <property type="entry name" value="Acetyl-CoA synthetase-like"/>
    <property type="match status" value="1"/>
</dbReference>
<dbReference type="GO" id="GO:0031177">
    <property type="term" value="F:phosphopantetheine binding"/>
    <property type="evidence" value="ECO:0007669"/>
    <property type="project" value="TreeGrafter"/>
</dbReference>
<feature type="non-terminal residue" evidence="2">
    <location>
        <position position="93"/>
    </location>
</feature>
<reference evidence="2" key="1">
    <citation type="submission" date="2020-01" db="EMBL/GenBank/DDBJ databases">
        <title>Insect and environment-associated Actinomycetes.</title>
        <authorList>
            <person name="Currrie C."/>
            <person name="Chevrette M."/>
            <person name="Carlson C."/>
            <person name="Stubbendieck R."/>
            <person name="Wendt-Pienkowski E."/>
        </authorList>
    </citation>
    <scope>NUCLEOTIDE SEQUENCE</scope>
    <source>
        <strain evidence="2">SID7499</strain>
    </source>
</reference>
<sequence>ANQLAHALIAAGTGPEDVVGVALRRGADVYVAQLAVGKAGGVFAPLDPDQPAERLTGLITGSGAAVLLTHSGTDHTAWSGDATVIATDRLPEG</sequence>
<comment type="caution">
    <text evidence="2">The sequence shown here is derived from an EMBL/GenBank/DDBJ whole genome shotgun (WGS) entry which is preliminary data.</text>
</comment>
<dbReference type="AlphaFoldDB" id="A0A6G3XMZ7"/>
<gene>
    <name evidence="2" type="ORF">G3M58_73610</name>
</gene>
<dbReference type="GO" id="GO:0005737">
    <property type="term" value="C:cytoplasm"/>
    <property type="evidence" value="ECO:0007669"/>
    <property type="project" value="TreeGrafter"/>
</dbReference>
<dbReference type="Pfam" id="PF00501">
    <property type="entry name" value="AMP-binding"/>
    <property type="match status" value="1"/>
</dbReference>
<dbReference type="EMBL" id="JAAGMN010007792">
    <property type="protein sequence ID" value="NEE19195.1"/>
    <property type="molecule type" value="Genomic_DNA"/>
</dbReference>
<protein>
    <submittedName>
        <fullName evidence="2">Amino acid adenylation domain-containing protein</fullName>
    </submittedName>
</protein>
<dbReference type="Gene3D" id="3.40.50.980">
    <property type="match status" value="1"/>
</dbReference>
<name>A0A6G3XMZ7_9ACTN</name>
<dbReference type="PANTHER" id="PTHR45527">
    <property type="entry name" value="NONRIBOSOMAL PEPTIDE SYNTHETASE"/>
    <property type="match status" value="1"/>
</dbReference>
<proteinExistence type="predicted"/>
<dbReference type="InterPro" id="IPR000873">
    <property type="entry name" value="AMP-dep_synth/lig_dom"/>
</dbReference>
<feature type="non-terminal residue" evidence="2">
    <location>
        <position position="1"/>
    </location>
</feature>
<organism evidence="2">
    <name type="scientific">Streptomyces sp. SID7499</name>
    <dbReference type="NCBI Taxonomy" id="2706086"/>
    <lineage>
        <taxon>Bacteria</taxon>
        <taxon>Bacillati</taxon>
        <taxon>Actinomycetota</taxon>
        <taxon>Actinomycetes</taxon>
        <taxon>Kitasatosporales</taxon>
        <taxon>Streptomycetaceae</taxon>
        <taxon>Streptomyces</taxon>
    </lineage>
</organism>
<evidence type="ECO:0000259" key="1">
    <source>
        <dbReference type="Pfam" id="PF00501"/>
    </source>
</evidence>
<dbReference type="PANTHER" id="PTHR45527:SF1">
    <property type="entry name" value="FATTY ACID SYNTHASE"/>
    <property type="match status" value="1"/>
</dbReference>
<feature type="domain" description="AMP-dependent synthetase/ligase" evidence="1">
    <location>
        <begin position="1"/>
        <end position="75"/>
    </location>
</feature>
<dbReference type="GO" id="GO:0044550">
    <property type="term" value="P:secondary metabolite biosynthetic process"/>
    <property type="evidence" value="ECO:0007669"/>
    <property type="project" value="TreeGrafter"/>
</dbReference>
<evidence type="ECO:0000313" key="2">
    <source>
        <dbReference type="EMBL" id="NEE19195.1"/>
    </source>
</evidence>
<dbReference type="GO" id="GO:0043041">
    <property type="term" value="P:amino acid activation for nonribosomal peptide biosynthetic process"/>
    <property type="evidence" value="ECO:0007669"/>
    <property type="project" value="TreeGrafter"/>
</dbReference>
<accession>A0A6G3XMZ7</accession>